<feature type="region of interest" description="Disordered" evidence="1">
    <location>
        <begin position="1126"/>
        <end position="1146"/>
    </location>
</feature>
<sequence>MPSGRRGESQPLLGSTDSVDDHGATGSAAADADDASVEARINEFFATHAPDSKHKAPAMIERAKTEGLEAVLSELHDRYGVLGGPESGLINDTTAGQPHSPAEAAGDDDDRDVAASDRVGAGAPSEAPPSEAFAPPTIGYEDPQDTAQWRDFFAADTEAAGSPGRAAPAVTAEAFARADDETTSAIDESVADTVDHVYMDVVSDAEGPQQLRYALPDNSDEERNPHRRVPGTAGPVGTIGDKPVHYQVEPGDEGLERSILVARERFNRAHRDLVEVNAKTITVRRGYYNRRLADDLVAKKEKELTVDKWPMTRIEDIINRAALIHEAYVDRGLMKESDAAGERAIRERLIRMYVSVGLRGMALFEKRHMSSVLEFDEEQYERRLDALGDNHIDVLWQNMLQRRILQEQVVLKDLQHFMANDAWHAECEFIPMRVEDFIVELNKMSTETLEEQRHKGRHWVFSPFADANVAAWLAFKHNEQLREQELQGAARLHASLAPTLERKTRAKYTTMASYLRNGGVISEFSVDIYFDGAKFAAESPFSPAPGQKAAPGFIRTINFALPRARQTPLYKEYRHTGGGFFGGGYAGAGGGPGATPHAGFTGHHHQQQQYGHAPPPQYQQQPYQQQNGRFEPPRELPPKPAQRSPLIFPQDRWVTRDEQKAILADASGIANLGAFFAALLEGERAVTELREIILDGNRLTGNDVATLGRLLQSATRLEMLSIAGCVFDSDAAVKDLGNALLGCRAMRRVNFSSVAVEYPYVPPAQPEGVRSPPPPPPTTTVPPQIATARPPCITQGGPVVVRPAPDGVLLELLKGLRGSTITLNELWCAGALPPVFVKLLGIPEAIKALVNSDVMHTVRRGNASRECAGILKSIIESFPNLVSINVSFQSLPSNDVADMMNIVRTRPHIMNALFVGIRTRVGDADLRYEHERQHVAAQEKKQSSSWLSCCCPKRPPPILPQYDLFDEPSPGVVCELIEIAAANRERRCEVTRVGVVREMVSRYLAAVQHGKTRKLDKLRQRHRTYMERRRRVEALVLRKSMELGEVSALEGARELIDLSIDDKETPSIKQSDVRSSVEPDVVLKYTLMAAVLNLHRFSEYAAKPVAPEWYDERPLETDPHIQWHMSQRAGGGGGHVAPTAGQRMGG</sequence>
<feature type="region of interest" description="Disordered" evidence="1">
    <location>
        <begin position="1"/>
        <end position="35"/>
    </location>
</feature>
<organism evidence="2">
    <name type="scientific">Neobodo designis</name>
    <name type="common">Flagellated protozoan</name>
    <name type="synonym">Bodo designis</name>
    <dbReference type="NCBI Taxonomy" id="312471"/>
    <lineage>
        <taxon>Eukaryota</taxon>
        <taxon>Discoba</taxon>
        <taxon>Euglenozoa</taxon>
        <taxon>Kinetoplastea</taxon>
        <taxon>Metakinetoplastina</taxon>
        <taxon>Neobodonida</taxon>
        <taxon>Neobodo</taxon>
    </lineage>
</organism>
<feature type="region of interest" description="Disordered" evidence="1">
    <location>
        <begin position="83"/>
        <end position="143"/>
    </location>
</feature>
<protein>
    <submittedName>
        <fullName evidence="2">Uncharacterized protein</fullName>
    </submittedName>
</protein>
<name>A0A7S1PWZ6_NEODS</name>
<dbReference type="AlphaFoldDB" id="A0A7S1PWZ6"/>
<feature type="region of interest" description="Disordered" evidence="1">
    <location>
        <begin position="592"/>
        <end position="650"/>
    </location>
</feature>
<dbReference type="SUPFAM" id="SSF52047">
    <property type="entry name" value="RNI-like"/>
    <property type="match status" value="1"/>
</dbReference>
<evidence type="ECO:0000313" key="2">
    <source>
        <dbReference type="EMBL" id="CAD9106809.1"/>
    </source>
</evidence>
<gene>
    <name evidence="2" type="ORF">NDES1114_LOCUS10132</name>
</gene>
<dbReference type="EMBL" id="HBGF01015466">
    <property type="protein sequence ID" value="CAD9106809.1"/>
    <property type="molecule type" value="Transcribed_RNA"/>
</dbReference>
<feature type="region of interest" description="Disordered" evidence="1">
    <location>
        <begin position="216"/>
        <end position="241"/>
    </location>
</feature>
<dbReference type="Gene3D" id="3.80.10.10">
    <property type="entry name" value="Ribonuclease Inhibitor"/>
    <property type="match status" value="1"/>
</dbReference>
<proteinExistence type="predicted"/>
<evidence type="ECO:0000256" key="1">
    <source>
        <dbReference type="SAM" id="MobiDB-lite"/>
    </source>
</evidence>
<accession>A0A7S1PWZ6</accession>
<dbReference type="InterPro" id="IPR032675">
    <property type="entry name" value="LRR_dom_sf"/>
</dbReference>
<reference evidence="2" key="1">
    <citation type="submission" date="2021-01" db="EMBL/GenBank/DDBJ databases">
        <authorList>
            <person name="Corre E."/>
            <person name="Pelletier E."/>
            <person name="Niang G."/>
            <person name="Scheremetjew M."/>
            <person name="Finn R."/>
            <person name="Kale V."/>
            <person name="Holt S."/>
            <person name="Cochrane G."/>
            <person name="Meng A."/>
            <person name="Brown T."/>
            <person name="Cohen L."/>
        </authorList>
    </citation>
    <scope>NUCLEOTIDE SEQUENCE</scope>
    <source>
        <strain evidence="2">CCAP 1951/1</strain>
    </source>
</reference>
<feature type="compositionally biased region" description="Low complexity" evidence="1">
    <location>
        <begin position="594"/>
        <end position="626"/>
    </location>
</feature>
<feature type="compositionally biased region" description="Low complexity" evidence="1">
    <location>
        <begin position="116"/>
        <end position="136"/>
    </location>
</feature>